<evidence type="ECO:0000259" key="6">
    <source>
        <dbReference type="Pfam" id="PF20843"/>
    </source>
</evidence>
<protein>
    <submittedName>
        <fullName evidence="7">Uncharacterized protein</fullName>
    </submittedName>
</protein>
<evidence type="ECO:0000259" key="5">
    <source>
        <dbReference type="Pfam" id="PF20842"/>
    </source>
</evidence>
<feature type="domain" description="Rax2-like third" evidence="6">
    <location>
        <begin position="383"/>
        <end position="534"/>
    </location>
</feature>
<feature type="transmembrane region" description="Helical" evidence="2">
    <location>
        <begin position="1152"/>
        <end position="1175"/>
    </location>
</feature>
<accession>A0A1V6TJG2</accession>
<dbReference type="InterPro" id="IPR048266">
    <property type="entry name" value="Rax2-like_second"/>
</dbReference>
<sequence length="1222" mass="129354">MRASSLFGSAAAGLPTLVSLFTPIAHAQSFDAVSIPDIDLSSLGRVTITGDFEGVSLYEYEGQSEITSRSGSSILTPLPNGILTNLTSANAQIRDMCSFTKKDGSFAGIFVGGNFSSLGGIDSTGAALFNPNSSKVTALPGLKGSVSTVLCDQETNRVYVGGDFSHKNTTNALVWSPDDGWTKLPFDGLNGPVESILKTSDGHIVFGGSFDGVGNSTSSPSKKRKQVLNLQNATITSDTDSTLSGYSDNRNIICSTSGKSAAGQTYLLHDNAPGFWRADLGFDFNPTKVRLYNTHMDGRGTKSFLFRALPDNGIMNMTYTDESGKKQNCDASCPLSDSTSEKYRDFTLVNPVGMRGFEIEVLSWYGQGAGLNGIEVFQDQIVTYAVDQYNEPSCAGIEYPAEATRTGSWTVESGGYLSAKITDSNADDTSVVFKPDIKQSGNYTVKIYTPGCVEDNTCDSRAMVNVTATLATDTDAAQPSPTTIYQTNDYEKYDTLFSGYVDAASDSFRPSVTLQPIVGQGDKTIVASRVRFELLNATKSSDDNLNGLYDFDPSSKSSKTDSDDLDKSEINKAGSSLKHDASIMSLAENDNIIYVAGNFSDKKIHNIMSITDGNATAMPGGGLNSRVLSTATLGNSLYVGGEFNNTSDGSDDGLNHIASYSFSSKKWVALGDGVNGRVDNIYALDLNVSSAVNETTLAVSGDFNKILAHADKPDVFVPGFAIWIPSQKAWLQTLNDTQMEFAGRLSAVATHNETTLLAGSLATDGFNAGGAVSLSDDEDDLSLIPLSIKLDHSEAKSGSDSTAPSGVITGVYDTDSSRNLTILGGRFTTTASNGSTVENVAFLNGTEETLTGLPKGLQSNSTVISMLYHNDTLFIGGNLTGTIGGHDVAGLVTYDLTKNDFEESQPLSLRGDSVTVNSIAHRPDSSEVYVGGNFDSAGTLPCTTVCKFDTSDNTWAWPASGISGSVIALKWTSKKTLYAAGDLSVSGNETAIATFSTEDSTWSSLSGASKSDIKGGNLTAFAPASEDLSEFWVAGTSTNGSAFVLNYDGSSFNSPGDLFSEGTIIRGMEILPVNQDHSSVSLLNDDQILLIMGQLVIPDFGNASAALYNGTAVTPFILSSKSDGTPGSMSHLFSENENPYSSKSESHHSNGIVVLVAFCCALGCVFLIVAAGVILNKIQRRRQGYAAAPQTFGTDRPTDMTRLPPEYLFNHLGHTNPTAPAI</sequence>
<evidence type="ECO:0000256" key="1">
    <source>
        <dbReference type="SAM" id="MobiDB-lite"/>
    </source>
</evidence>
<feature type="region of interest" description="Disordered" evidence="1">
    <location>
        <begin position="546"/>
        <end position="567"/>
    </location>
</feature>
<dbReference type="OrthoDB" id="2503993at2759"/>
<keyword evidence="2" id="KW-1133">Transmembrane helix</keyword>
<dbReference type="AlphaFoldDB" id="A0A1V6TJG2"/>
<evidence type="ECO:0000256" key="2">
    <source>
        <dbReference type="SAM" id="Phobius"/>
    </source>
</evidence>
<dbReference type="EMBL" id="MLKD01000005">
    <property type="protein sequence ID" value="OQE26532.1"/>
    <property type="molecule type" value="Genomic_DNA"/>
</dbReference>
<dbReference type="Gene3D" id="2.120.10.80">
    <property type="entry name" value="Kelch-type beta propeller"/>
    <property type="match status" value="1"/>
</dbReference>
<keyword evidence="8" id="KW-1185">Reference proteome</keyword>
<dbReference type="GO" id="GO:1902929">
    <property type="term" value="C:plasma membrane of growing cell tip"/>
    <property type="evidence" value="ECO:0007669"/>
    <property type="project" value="TreeGrafter"/>
</dbReference>
<dbReference type="Pfam" id="PF20842">
    <property type="entry name" value="Rax2_2"/>
    <property type="match status" value="1"/>
</dbReference>
<dbReference type="SUPFAM" id="SSF69322">
    <property type="entry name" value="Tricorn protease domain 2"/>
    <property type="match status" value="1"/>
</dbReference>
<dbReference type="Proteomes" id="UP000191285">
    <property type="component" value="Unassembled WGS sequence"/>
</dbReference>
<organism evidence="7 8">
    <name type="scientific">Penicillium steckii</name>
    <dbReference type="NCBI Taxonomy" id="303698"/>
    <lineage>
        <taxon>Eukaryota</taxon>
        <taxon>Fungi</taxon>
        <taxon>Dikarya</taxon>
        <taxon>Ascomycota</taxon>
        <taxon>Pezizomycotina</taxon>
        <taxon>Eurotiomycetes</taxon>
        <taxon>Eurotiomycetidae</taxon>
        <taxon>Eurotiales</taxon>
        <taxon>Aspergillaceae</taxon>
        <taxon>Penicillium</taxon>
    </lineage>
</organism>
<comment type="caution">
    <text evidence="7">The sequence shown here is derived from an EMBL/GenBank/DDBJ whole genome shotgun (WGS) entry which is preliminary data.</text>
</comment>
<dbReference type="PANTHER" id="PTHR31778">
    <property type="entry name" value="BUD SITE SELECTION PROTEIN RAX2"/>
    <property type="match status" value="1"/>
</dbReference>
<dbReference type="InterPro" id="IPR011043">
    <property type="entry name" value="Gal_Oxase/kelch_b-propeller"/>
</dbReference>
<gene>
    <name evidence="7" type="ORF">PENSTE_c005G02525</name>
</gene>
<proteinExistence type="predicted"/>
<dbReference type="Pfam" id="PF20843">
    <property type="entry name" value="Rax2_3"/>
    <property type="match status" value="1"/>
</dbReference>
<dbReference type="STRING" id="303698.A0A1V6TJG2"/>
<feature type="compositionally biased region" description="Basic and acidic residues" evidence="1">
    <location>
        <begin position="558"/>
        <end position="567"/>
    </location>
</feature>
<name>A0A1V6TJG2_9EURO</name>
<dbReference type="SUPFAM" id="SSF50965">
    <property type="entry name" value="Galactose oxidase, central domain"/>
    <property type="match status" value="2"/>
</dbReference>
<evidence type="ECO:0000313" key="8">
    <source>
        <dbReference type="Proteomes" id="UP000191285"/>
    </source>
</evidence>
<feature type="domain" description="Rax2-like second" evidence="5">
    <location>
        <begin position="223"/>
        <end position="371"/>
    </location>
</feature>
<dbReference type="Pfam" id="PF12768">
    <property type="entry name" value="Rax2"/>
    <property type="match status" value="1"/>
</dbReference>
<feature type="signal peptide" evidence="3">
    <location>
        <begin position="1"/>
        <end position="27"/>
    </location>
</feature>
<feature type="chain" id="PRO_5013139350" evidence="3">
    <location>
        <begin position="28"/>
        <end position="1222"/>
    </location>
</feature>
<evidence type="ECO:0000259" key="4">
    <source>
        <dbReference type="Pfam" id="PF12768"/>
    </source>
</evidence>
<keyword evidence="2" id="KW-0472">Membrane</keyword>
<dbReference type="InterPro" id="IPR024982">
    <property type="entry name" value="Rax2-like_C"/>
</dbReference>
<evidence type="ECO:0000313" key="7">
    <source>
        <dbReference type="EMBL" id="OQE26532.1"/>
    </source>
</evidence>
<keyword evidence="2" id="KW-0812">Transmembrane</keyword>
<keyword evidence="3" id="KW-0732">Signal</keyword>
<dbReference type="InterPro" id="IPR048265">
    <property type="entry name" value="Rax2-like_third"/>
</dbReference>
<evidence type="ECO:0000256" key="3">
    <source>
        <dbReference type="SAM" id="SignalP"/>
    </source>
</evidence>
<dbReference type="PANTHER" id="PTHR31778:SF2">
    <property type="entry name" value="BUD SITE SELECTION PROTEIN RAX2"/>
    <property type="match status" value="1"/>
</dbReference>
<dbReference type="InterPro" id="IPR015915">
    <property type="entry name" value="Kelch-typ_b-propeller"/>
</dbReference>
<feature type="domain" description="Rax2-like C-terminal" evidence="4">
    <location>
        <begin position="891"/>
        <end position="1144"/>
    </location>
</feature>
<reference evidence="8" key="1">
    <citation type="journal article" date="2017" name="Nat. Microbiol.">
        <title>Global analysis of biosynthetic gene clusters reveals vast potential of secondary metabolite production in Penicillium species.</title>
        <authorList>
            <person name="Nielsen J.C."/>
            <person name="Grijseels S."/>
            <person name="Prigent S."/>
            <person name="Ji B."/>
            <person name="Dainat J."/>
            <person name="Nielsen K.F."/>
            <person name="Frisvad J.C."/>
            <person name="Workman M."/>
            <person name="Nielsen J."/>
        </authorList>
    </citation>
    <scope>NUCLEOTIDE SEQUENCE [LARGE SCALE GENOMIC DNA]</scope>
    <source>
        <strain evidence="8">IBT 24891</strain>
    </source>
</reference>